<reference evidence="1 2" key="1">
    <citation type="submission" date="2024-05" db="EMBL/GenBank/DDBJ databases">
        <title>The nuclear and mitochondrial genome assemblies of Tetragonisca angustula (Apidae: Meliponini), a tiny yet remarkable pollinator in the Neotropics.</title>
        <authorList>
            <person name="Ferrari R."/>
            <person name="Ricardo P.C."/>
            <person name="Dias F.C."/>
            <person name="Araujo N.S."/>
            <person name="Soares D.O."/>
            <person name="Zhou Q.-S."/>
            <person name="Zhu C.-D."/>
            <person name="Coutinho L."/>
            <person name="Airas M.C."/>
            <person name="Batista T.M."/>
        </authorList>
    </citation>
    <scope>NUCLEOTIDE SEQUENCE [LARGE SCALE GENOMIC DNA]</scope>
    <source>
        <strain evidence="1">ASF017062</strain>
        <tissue evidence="1">Abdomen</tissue>
    </source>
</reference>
<evidence type="ECO:0000313" key="2">
    <source>
        <dbReference type="Proteomes" id="UP001432146"/>
    </source>
</evidence>
<comment type="caution">
    <text evidence="1">The sequence shown here is derived from an EMBL/GenBank/DDBJ whole genome shotgun (WGS) entry which is preliminary data.</text>
</comment>
<proteinExistence type="predicted"/>
<dbReference type="EMBL" id="JAWNGG020000205">
    <property type="protein sequence ID" value="KAK9296724.1"/>
    <property type="molecule type" value="Genomic_DNA"/>
</dbReference>
<gene>
    <name evidence="1" type="ORF">QLX08_009338</name>
</gene>
<organism evidence="1 2">
    <name type="scientific">Tetragonisca angustula</name>
    <dbReference type="NCBI Taxonomy" id="166442"/>
    <lineage>
        <taxon>Eukaryota</taxon>
        <taxon>Metazoa</taxon>
        <taxon>Ecdysozoa</taxon>
        <taxon>Arthropoda</taxon>
        <taxon>Hexapoda</taxon>
        <taxon>Insecta</taxon>
        <taxon>Pterygota</taxon>
        <taxon>Neoptera</taxon>
        <taxon>Endopterygota</taxon>
        <taxon>Hymenoptera</taxon>
        <taxon>Apocrita</taxon>
        <taxon>Aculeata</taxon>
        <taxon>Apoidea</taxon>
        <taxon>Anthophila</taxon>
        <taxon>Apidae</taxon>
        <taxon>Tetragonisca</taxon>
    </lineage>
</organism>
<accession>A0AAW0ZGE3</accession>
<sequence length="74" mass="8352">MSRLWTYCRNTTDVCGHCSEGNLSYKECKNKEKPATCANCRKVGRNSDHCVTSRECPAYTSALNQLILRTDYGV</sequence>
<keyword evidence="2" id="KW-1185">Reference proteome</keyword>
<dbReference type="Proteomes" id="UP001432146">
    <property type="component" value="Unassembled WGS sequence"/>
</dbReference>
<protein>
    <submittedName>
        <fullName evidence="1">Uncharacterized protein</fullName>
    </submittedName>
</protein>
<name>A0AAW0ZGE3_9HYME</name>
<dbReference type="AlphaFoldDB" id="A0AAW0ZGE3"/>
<evidence type="ECO:0000313" key="1">
    <source>
        <dbReference type="EMBL" id="KAK9296724.1"/>
    </source>
</evidence>